<dbReference type="InterPro" id="IPR024467">
    <property type="entry name" value="Xre/MbcA/ParS-like_toxin-bd"/>
</dbReference>
<evidence type="ECO:0000313" key="2">
    <source>
        <dbReference type="EMBL" id="MBW6399898.1"/>
    </source>
</evidence>
<dbReference type="Pfam" id="PF09722">
    <property type="entry name" value="Xre_MbcA_ParS_C"/>
    <property type="match status" value="1"/>
</dbReference>
<gene>
    <name evidence="2" type="ORF">KPL78_18710</name>
</gene>
<sequence>MSAAATLIDPHTIAEAMGGETVLKTPVHSMLDLHKVILGGVPKAAVAHLGRLYADVMPSQDFAALFTSVSTMKRPGPLPLAAGERVQRVARLTALAERAFGDQDKGVAWLTTAHPMLGRATPLELASTEIGARQVERLLTNILYDLPA</sequence>
<proteinExistence type="predicted"/>
<keyword evidence="3" id="KW-1185">Reference proteome</keyword>
<dbReference type="EMBL" id="JAHYBZ010000006">
    <property type="protein sequence ID" value="MBW6399898.1"/>
    <property type="molecule type" value="Genomic_DNA"/>
</dbReference>
<feature type="domain" description="Antitoxin Xre/MbcA/ParS-like toxin-binding" evidence="1">
    <location>
        <begin position="96"/>
        <end position="142"/>
    </location>
</feature>
<dbReference type="Proteomes" id="UP001196565">
    <property type="component" value="Unassembled WGS sequence"/>
</dbReference>
<dbReference type="RefSeq" id="WP_219764486.1">
    <property type="nucleotide sequence ID" value="NZ_JAHYBZ010000006.1"/>
</dbReference>
<reference evidence="2 3" key="1">
    <citation type="submission" date="2021-07" db="EMBL/GenBank/DDBJ databases">
        <authorList>
            <person name="So Y."/>
        </authorList>
    </citation>
    <scope>NUCLEOTIDE SEQUENCE [LARGE SCALE GENOMIC DNA]</scope>
    <source>
        <strain evidence="2 3">HJA6</strain>
    </source>
</reference>
<evidence type="ECO:0000259" key="1">
    <source>
        <dbReference type="Pfam" id="PF09722"/>
    </source>
</evidence>
<comment type="caution">
    <text evidence="2">The sequence shown here is derived from an EMBL/GenBank/DDBJ whole genome shotgun (WGS) entry which is preliminary data.</text>
</comment>
<name>A0ABS7AC68_9PROT</name>
<protein>
    <submittedName>
        <fullName evidence="2">DUF2384 domain-containing protein</fullName>
    </submittedName>
</protein>
<organism evidence="2 3">
    <name type="scientific">Roseomonas alba</name>
    <dbReference type="NCBI Taxonomy" id="2846776"/>
    <lineage>
        <taxon>Bacteria</taxon>
        <taxon>Pseudomonadati</taxon>
        <taxon>Pseudomonadota</taxon>
        <taxon>Alphaproteobacteria</taxon>
        <taxon>Acetobacterales</taxon>
        <taxon>Roseomonadaceae</taxon>
        <taxon>Roseomonas</taxon>
    </lineage>
</organism>
<evidence type="ECO:0000313" key="3">
    <source>
        <dbReference type="Proteomes" id="UP001196565"/>
    </source>
</evidence>
<accession>A0ABS7AC68</accession>